<sequence>MANSILLCNDRITQRLGGTLIYYEKSLHCIPIETSDFIHLQASVHRPMIITVWPSIDHYYFYVLPPFKILLIDSLEKLLNLDSTVIIASDLNSKCECCGSRARNTKDCILESVTNMLCFETISSFRPAHCPNNRKCRPDFLDIV</sequence>
<comment type="caution">
    <text evidence="1">The sequence shown here is derived from an EMBL/GenBank/DDBJ whole genome shotgun (WGS) entry which is preliminary data.</text>
</comment>
<dbReference type="Proteomes" id="UP000299102">
    <property type="component" value="Unassembled WGS sequence"/>
</dbReference>
<name>A0A4C1ZSV9_EUMVA</name>
<accession>A0A4C1ZSV9</accession>
<dbReference type="EMBL" id="BGZK01002021">
    <property type="protein sequence ID" value="GBP89705.1"/>
    <property type="molecule type" value="Genomic_DNA"/>
</dbReference>
<reference evidence="1 2" key="1">
    <citation type="journal article" date="2019" name="Commun. Biol.">
        <title>The bagworm genome reveals a unique fibroin gene that provides high tensile strength.</title>
        <authorList>
            <person name="Kono N."/>
            <person name="Nakamura H."/>
            <person name="Ohtoshi R."/>
            <person name="Tomita M."/>
            <person name="Numata K."/>
            <person name="Arakawa K."/>
        </authorList>
    </citation>
    <scope>NUCLEOTIDE SEQUENCE [LARGE SCALE GENOMIC DNA]</scope>
</reference>
<evidence type="ECO:0000313" key="1">
    <source>
        <dbReference type="EMBL" id="GBP89705.1"/>
    </source>
</evidence>
<dbReference type="AlphaFoldDB" id="A0A4C1ZSV9"/>
<evidence type="ECO:0000313" key="2">
    <source>
        <dbReference type="Proteomes" id="UP000299102"/>
    </source>
</evidence>
<keyword evidence="2" id="KW-1185">Reference proteome</keyword>
<evidence type="ECO:0008006" key="3">
    <source>
        <dbReference type="Google" id="ProtNLM"/>
    </source>
</evidence>
<protein>
    <recommendedName>
        <fullName evidence="3">Endonuclease/exonuclease/phosphatase domain-containing protein</fullName>
    </recommendedName>
</protein>
<proteinExistence type="predicted"/>
<gene>
    <name evidence="1" type="ORF">EVAR_21315_1</name>
</gene>
<organism evidence="1 2">
    <name type="scientific">Eumeta variegata</name>
    <name type="common">Bagworm moth</name>
    <name type="synonym">Eumeta japonica</name>
    <dbReference type="NCBI Taxonomy" id="151549"/>
    <lineage>
        <taxon>Eukaryota</taxon>
        <taxon>Metazoa</taxon>
        <taxon>Ecdysozoa</taxon>
        <taxon>Arthropoda</taxon>
        <taxon>Hexapoda</taxon>
        <taxon>Insecta</taxon>
        <taxon>Pterygota</taxon>
        <taxon>Neoptera</taxon>
        <taxon>Endopterygota</taxon>
        <taxon>Lepidoptera</taxon>
        <taxon>Glossata</taxon>
        <taxon>Ditrysia</taxon>
        <taxon>Tineoidea</taxon>
        <taxon>Psychidae</taxon>
        <taxon>Oiketicinae</taxon>
        <taxon>Eumeta</taxon>
    </lineage>
</organism>